<proteinExistence type="predicted"/>
<dbReference type="InterPro" id="IPR002104">
    <property type="entry name" value="Integrase_catalytic"/>
</dbReference>
<dbReference type="InterPro" id="IPR011010">
    <property type="entry name" value="DNA_brk_join_enz"/>
</dbReference>
<keyword evidence="1" id="KW-0229">DNA integration</keyword>
<evidence type="ECO:0000256" key="1">
    <source>
        <dbReference type="ARBA" id="ARBA00022908"/>
    </source>
</evidence>
<evidence type="ECO:0000259" key="3">
    <source>
        <dbReference type="PROSITE" id="PS51898"/>
    </source>
</evidence>
<dbReference type="Gene3D" id="1.10.443.10">
    <property type="entry name" value="Intergrase catalytic core"/>
    <property type="match status" value="1"/>
</dbReference>
<dbReference type="Pfam" id="PF00589">
    <property type="entry name" value="Phage_integrase"/>
    <property type="match status" value="1"/>
</dbReference>
<dbReference type="PROSITE" id="PS51898">
    <property type="entry name" value="TYR_RECOMBINASE"/>
    <property type="match status" value="1"/>
</dbReference>
<dbReference type="InterPro" id="IPR013762">
    <property type="entry name" value="Integrase-like_cat_sf"/>
</dbReference>
<evidence type="ECO:0000313" key="4">
    <source>
        <dbReference type="EMBL" id="PUE60257.1"/>
    </source>
</evidence>
<dbReference type="CDD" id="cd00796">
    <property type="entry name" value="INT_Rci_Hp1_C"/>
    <property type="match status" value="1"/>
</dbReference>
<comment type="caution">
    <text evidence="4">The sequence shown here is derived from an EMBL/GenBank/DDBJ whole genome shotgun (WGS) entry which is preliminary data.</text>
</comment>
<evidence type="ECO:0000313" key="5">
    <source>
        <dbReference type="Proteomes" id="UP000251341"/>
    </source>
</evidence>
<dbReference type="PANTHER" id="PTHR30349">
    <property type="entry name" value="PHAGE INTEGRASE-RELATED"/>
    <property type="match status" value="1"/>
</dbReference>
<organism evidence="4 5">
    <name type="scientific">Limnohabitans curvus</name>
    <dbReference type="NCBI Taxonomy" id="323423"/>
    <lineage>
        <taxon>Bacteria</taxon>
        <taxon>Pseudomonadati</taxon>
        <taxon>Pseudomonadota</taxon>
        <taxon>Betaproteobacteria</taxon>
        <taxon>Burkholderiales</taxon>
        <taxon>Comamonadaceae</taxon>
        <taxon>Limnohabitans</taxon>
    </lineage>
</organism>
<evidence type="ECO:0000256" key="2">
    <source>
        <dbReference type="ARBA" id="ARBA00023172"/>
    </source>
</evidence>
<dbReference type="AlphaFoldDB" id="A0A315G3I0"/>
<dbReference type="GO" id="GO:0003677">
    <property type="term" value="F:DNA binding"/>
    <property type="evidence" value="ECO:0007669"/>
    <property type="project" value="InterPro"/>
</dbReference>
<dbReference type="Proteomes" id="UP000251341">
    <property type="component" value="Unassembled WGS sequence"/>
</dbReference>
<keyword evidence="2" id="KW-0233">DNA recombination</keyword>
<dbReference type="PANTHER" id="PTHR30349:SF64">
    <property type="entry name" value="PROPHAGE INTEGRASE INTD-RELATED"/>
    <property type="match status" value="1"/>
</dbReference>
<accession>A0A315G3I0</accession>
<dbReference type="InterPro" id="IPR050090">
    <property type="entry name" value="Tyrosine_recombinase_XerCD"/>
</dbReference>
<dbReference type="GO" id="GO:0006310">
    <property type="term" value="P:DNA recombination"/>
    <property type="evidence" value="ECO:0007669"/>
    <property type="project" value="UniProtKB-KW"/>
</dbReference>
<dbReference type="SUPFAM" id="SSF56349">
    <property type="entry name" value="DNA breaking-rejoining enzymes"/>
    <property type="match status" value="1"/>
</dbReference>
<sequence>MGVALSGKLFVYPLSKSGKSRFVPLSGAAISILERVPRIAGCPFVFVNPQTLKPFTNIYFSWNNVRQRVGLPNVRLHDLRHTYASNLVNSGTSIYVVSRALGHASLKNTERFRIYRKRRFRLRLIRWLKLLM</sequence>
<protein>
    <recommendedName>
        <fullName evidence="3">Tyr recombinase domain-containing protein</fullName>
    </recommendedName>
</protein>
<dbReference type="EMBL" id="NESP01000001">
    <property type="protein sequence ID" value="PUE60257.1"/>
    <property type="molecule type" value="Genomic_DNA"/>
</dbReference>
<dbReference type="RefSeq" id="WP_108402551.1">
    <property type="nucleotide sequence ID" value="NZ_NESP01000001.1"/>
</dbReference>
<name>A0A315G3I0_9BURK</name>
<dbReference type="GO" id="GO:0015074">
    <property type="term" value="P:DNA integration"/>
    <property type="evidence" value="ECO:0007669"/>
    <property type="project" value="UniProtKB-KW"/>
</dbReference>
<gene>
    <name evidence="4" type="ORF">B9Z44_12145</name>
</gene>
<feature type="domain" description="Tyr recombinase" evidence="3">
    <location>
        <begin position="1"/>
        <end position="129"/>
    </location>
</feature>
<reference evidence="4 5" key="1">
    <citation type="submission" date="2017-04" db="EMBL/GenBank/DDBJ databases">
        <title>Unexpected and diverse lifestyles within the genus Limnohabitans.</title>
        <authorList>
            <person name="Kasalicky V."/>
            <person name="Mehrshad M."/>
            <person name="Andrei S.-A."/>
            <person name="Salcher M."/>
            <person name="Kratochvilova H."/>
            <person name="Simek K."/>
            <person name="Ghai R."/>
        </authorList>
    </citation>
    <scope>NUCLEOTIDE SEQUENCE [LARGE SCALE GENOMIC DNA]</scope>
    <source>
        <strain evidence="4 5">MWH-C5</strain>
    </source>
</reference>
<keyword evidence="5" id="KW-1185">Reference proteome</keyword>